<evidence type="ECO:0000313" key="1">
    <source>
        <dbReference type="EMBL" id="MBB5035208.1"/>
    </source>
</evidence>
<dbReference type="AlphaFoldDB" id="A0A7W8DMB5"/>
<protein>
    <submittedName>
        <fullName evidence="1">Uncharacterized protein</fullName>
    </submittedName>
</protein>
<name>A0A7W8DMB5_9BACT</name>
<sequence length="181" mass="20101">MKSSEKRLISLLLVLAVICGGAILSQRLLKKQRGIERREQALELRQMESTAILAEADLWKQRLGWLEGAQPQMTSENEASKELLEGLLASASALGLTVQKKQLHEPASQPYYREVGVTLTLKGTLASVFRWMHQELSPESFCTVTGLKVVPDNEDTSNVIATVRFSRLYLPEMAEAPPPAK</sequence>
<dbReference type="Proteomes" id="UP000590740">
    <property type="component" value="Unassembled WGS sequence"/>
</dbReference>
<keyword evidence="2" id="KW-1185">Reference proteome</keyword>
<proteinExistence type="predicted"/>
<organism evidence="1 2">
    <name type="scientific">Prosthecobacter vanneervenii</name>
    <dbReference type="NCBI Taxonomy" id="48466"/>
    <lineage>
        <taxon>Bacteria</taxon>
        <taxon>Pseudomonadati</taxon>
        <taxon>Verrucomicrobiota</taxon>
        <taxon>Verrucomicrobiia</taxon>
        <taxon>Verrucomicrobiales</taxon>
        <taxon>Verrucomicrobiaceae</taxon>
        <taxon>Prosthecobacter</taxon>
    </lineage>
</organism>
<gene>
    <name evidence="1" type="ORF">HNQ65_004817</name>
</gene>
<evidence type="ECO:0000313" key="2">
    <source>
        <dbReference type="Proteomes" id="UP000590740"/>
    </source>
</evidence>
<dbReference type="EMBL" id="JACHIG010000014">
    <property type="protein sequence ID" value="MBB5035208.1"/>
    <property type="molecule type" value="Genomic_DNA"/>
</dbReference>
<comment type="caution">
    <text evidence="1">The sequence shown here is derived from an EMBL/GenBank/DDBJ whole genome shotgun (WGS) entry which is preliminary data.</text>
</comment>
<accession>A0A7W8DMB5</accession>
<reference evidence="1 2" key="1">
    <citation type="submission" date="2020-08" db="EMBL/GenBank/DDBJ databases">
        <title>Genomic Encyclopedia of Type Strains, Phase IV (KMG-IV): sequencing the most valuable type-strain genomes for metagenomic binning, comparative biology and taxonomic classification.</title>
        <authorList>
            <person name="Goeker M."/>
        </authorList>
    </citation>
    <scope>NUCLEOTIDE SEQUENCE [LARGE SCALE GENOMIC DNA]</scope>
    <source>
        <strain evidence="1 2">DSM 12252</strain>
    </source>
</reference>
<dbReference type="RefSeq" id="WP_184343763.1">
    <property type="nucleotide sequence ID" value="NZ_JACHIG010000014.1"/>
</dbReference>